<evidence type="ECO:0000313" key="1">
    <source>
        <dbReference type="EMBL" id="QXJ33342.1"/>
    </source>
</evidence>
<sequence>MNKTLGLILTSVFLLSTLGIITGFVMPAQASNGNDAAIYTLPYTPSVFNTSNININMFFNVTSNATVAANVNAFSYGAAVNATANDVIFEVVFPNTTTYSTTLSLGELGLNKYFYYDPHYNSVFVVLNTTGSYQSPAAGQELVYSYETSTGISSSQAKYNITNYLNESIPVNQYITLLSLPYLIHEVDTKYPYNNNNLEKLPSGTELEFIYAGYTYTITIAAQVKLTGTLTNPLYFANSKAIPGSAYAVGRSNITVAVYDQYLIASSTGMFDFTLTYSSQAPAIIYWFVIFSTTPTPNPNTIPAPSANFQAPKFSIYNTSNDSLVYTTSSKPSVLLFNGQLTVTANENVKLTQQTGTYIYTSSNFNVTPPGNYYFSGRLVVLFNGFIYQNGSATLTANIFNGSIFFFFPSAPGPDSYEESQFVFYVSPILPINTTTNIMSPNSVEAIYNGMSIWVGFPQIVIKYEIKAYYYNETVQNNYVYQLKGKVIETELNAAQQFSYGNTYKEPSFSNSLSSASSIVTYTNYGEATTNIFGTSLNFNVVMPMKFEVDSLGYIYLVTFHIWGPSTTVTVSGQDPKGVSVSLGSFRAYIALPSFYTLPKTPIAGLTCDNMYTLAQLSDVGSVLETSTANSNANNQTVIGPYDLMSNAGLHVAIYNGTKLVKSELLGLLPNETTAPITTTVTLNGQTVALTYPSAPIAIYPVDLKFEPGFSYGVTTNVIYNTTIPTYVVTVYMPLNYILHTKIVMWYVSPDYAAFYYYSSTGQYQTNNVTLTFANVTPELVMPQMFPVGKLYMPFGIYDPYYVFFSSISVGPQSGVLEAVENGFNIGNITAITVELNGMNESVVLSPSNVSKLLISTNLGEVAQCSPLFETTLFNISALASLLGLPNPAALNGSYLYVTYHDVISGAYVTNKTLLIVGQFYVMSPTTPGSVEWILTAKYINATTGIPVEISYAVVQQPSAKVVDINAANASITQIQVTGVKIVSKYANVTIMYNPSNSSTIVYMNGKFVTSYGGNLISTLSQTSTFGVYYGPVVNLYVATGSLSSPNGTMYIVLGSHKVAVGTANLYTYTGYHFGPYTALPLTSNVTFTVQDPVTHATVSGQTTLGAFNNTPIRLSPLGVSIPQTAQNKVFYYYSTPLVLSPTSQYIVLSVTSVISYSYPFYIETVSFLGSNVTTGTPVPGTPAFQTVYSPSLGPGVVLQVPVQSYQFISLSSPSEPHTVVMFAVPFAGGPAISLYPTFLVYTNVTAVSS</sequence>
<dbReference type="EMBL" id="CP077715">
    <property type="protein sequence ID" value="QXJ33342.1"/>
    <property type="molecule type" value="Genomic_DNA"/>
</dbReference>
<accession>A0A8F5BXN1</accession>
<organism evidence="1 2">
    <name type="scientific">Saccharolobus shibatae</name>
    <dbReference type="NCBI Taxonomy" id="2286"/>
    <lineage>
        <taxon>Archaea</taxon>
        <taxon>Thermoproteota</taxon>
        <taxon>Thermoprotei</taxon>
        <taxon>Sulfolobales</taxon>
        <taxon>Sulfolobaceae</taxon>
        <taxon>Saccharolobus</taxon>
    </lineage>
</organism>
<dbReference type="Proteomes" id="UP000693941">
    <property type="component" value="Chromosome"/>
</dbReference>
<dbReference type="GeneID" id="65561429"/>
<proteinExistence type="predicted"/>
<reference evidence="1" key="1">
    <citation type="journal article" date="2021" name="Environ. Microbiol.">
        <title>New insights into the diversity and evolution of the archaeal mobilome from three complete genomes of Saccharolobus shibatae.</title>
        <authorList>
            <person name="Medvedeva S."/>
            <person name="Brandt D."/>
            <person name="Cvirkaite-Krupovic V."/>
            <person name="Liu Y."/>
            <person name="Severinov K."/>
            <person name="Ishino S."/>
            <person name="Ishino Y."/>
            <person name="Prangishvili D."/>
            <person name="Kalinowski J."/>
            <person name="Krupovic M."/>
        </authorList>
    </citation>
    <scope>NUCLEOTIDE SEQUENCE</scope>
    <source>
        <strain evidence="1">BEU9</strain>
    </source>
</reference>
<name>A0A8F5BXN1_9CREN</name>
<protein>
    <submittedName>
        <fullName evidence="1">Surface layer glycoprotein</fullName>
    </submittedName>
</protein>
<evidence type="ECO:0000313" key="2">
    <source>
        <dbReference type="Proteomes" id="UP000693941"/>
    </source>
</evidence>
<dbReference type="RefSeq" id="WP_218260922.1">
    <property type="nucleotide sequence ID" value="NZ_CP077715.1"/>
</dbReference>
<gene>
    <name evidence="1" type="ORF">J5U21_03017</name>
</gene>
<dbReference type="AlphaFoldDB" id="A0A8F5BXN1"/>